<dbReference type="InParanoid" id="A0A3Q0H0B6"/>
<dbReference type="GO" id="GO:0097193">
    <property type="term" value="P:intrinsic apoptotic signaling pathway"/>
    <property type="evidence" value="ECO:0007669"/>
    <property type="project" value="TreeGrafter"/>
</dbReference>
<dbReference type="Gene3D" id="6.10.110.10">
    <property type="match status" value="1"/>
</dbReference>
<dbReference type="PANTHER" id="PTHR16932:SF18">
    <property type="entry name" value="INTERFERON, ALPHA-INDUCIBLE PROTEIN 27-LIKE 2"/>
    <property type="match status" value="1"/>
</dbReference>
<dbReference type="RefSeq" id="XP_025063843.1">
    <property type="nucleotide sequence ID" value="XM_025208058.1"/>
</dbReference>
<comment type="subcellular location">
    <subcellularLocation>
        <location evidence="1">Membrane</location>
        <topology evidence="1">Multi-pass membrane protein</topology>
    </subcellularLocation>
</comment>
<dbReference type="Pfam" id="PF06140">
    <property type="entry name" value="Ifi-6-16"/>
    <property type="match status" value="1"/>
</dbReference>
<dbReference type="GeneID" id="102371570"/>
<evidence type="ECO:0000256" key="4">
    <source>
        <dbReference type="ARBA" id="ARBA00022989"/>
    </source>
</evidence>
<dbReference type="InterPro" id="IPR009311">
    <property type="entry name" value="IFI6/IFI27-like"/>
</dbReference>
<keyword evidence="4 7" id="KW-1133">Transmembrane helix</keyword>
<gene>
    <name evidence="9" type="primary">LOC102371570</name>
</gene>
<feature type="region of interest" description="Disordered" evidence="6">
    <location>
        <begin position="1"/>
        <end position="26"/>
    </location>
</feature>
<proteinExistence type="inferred from homology"/>
<evidence type="ECO:0000256" key="5">
    <source>
        <dbReference type="ARBA" id="ARBA00023136"/>
    </source>
</evidence>
<evidence type="ECO:0000256" key="6">
    <source>
        <dbReference type="SAM" id="MobiDB-lite"/>
    </source>
</evidence>
<dbReference type="InterPro" id="IPR038213">
    <property type="entry name" value="IFI6/IFI27-like_sf"/>
</dbReference>
<protein>
    <submittedName>
        <fullName evidence="9">Interferon alpha-inducible protein 27-like protein 2A isoform X1</fullName>
    </submittedName>
</protein>
<evidence type="ECO:0000256" key="2">
    <source>
        <dbReference type="ARBA" id="ARBA00007262"/>
    </source>
</evidence>
<keyword evidence="8" id="KW-1185">Reference proteome</keyword>
<dbReference type="GO" id="GO:0031966">
    <property type="term" value="C:mitochondrial membrane"/>
    <property type="evidence" value="ECO:0007669"/>
    <property type="project" value="TreeGrafter"/>
</dbReference>
<evidence type="ECO:0000313" key="8">
    <source>
        <dbReference type="Proteomes" id="UP000189705"/>
    </source>
</evidence>
<organism evidence="8 9">
    <name type="scientific">Alligator sinensis</name>
    <name type="common">Chinese alligator</name>
    <dbReference type="NCBI Taxonomy" id="38654"/>
    <lineage>
        <taxon>Eukaryota</taxon>
        <taxon>Metazoa</taxon>
        <taxon>Chordata</taxon>
        <taxon>Craniata</taxon>
        <taxon>Vertebrata</taxon>
        <taxon>Euteleostomi</taxon>
        <taxon>Archelosauria</taxon>
        <taxon>Archosauria</taxon>
        <taxon>Crocodylia</taxon>
        <taxon>Alligatoridae</taxon>
        <taxon>Alligatorinae</taxon>
        <taxon>Alligator</taxon>
    </lineage>
</organism>
<name>A0A3Q0H0B6_ALLSI</name>
<dbReference type="GO" id="GO:0001836">
    <property type="term" value="P:release of cytochrome c from mitochondria"/>
    <property type="evidence" value="ECO:0007669"/>
    <property type="project" value="TreeGrafter"/>
</dbReference>
<keyword evidence="5 7" id="KW-0472">Membrane</keyword>
<comment type="similarity">
    <text evidence="2">Belongs to the IFI6/IFI27 family.</text>
</comment>
<evidence type="ECO:0000256" key="3">
    <source>
        <dbReference type="ARBA" id="ARBA00022692"/>
    </source>
</evidence>
<dbReference type="Proteomes" id="UP000189705">
    <property type="component" value="Unplaced"/>
</dbReference>
<feature type="transmembrane region" description="Helical" evidence="7">
    <location>
        <begin position="30"/>
        <end position="50"/>
    </location>
</feature>
<dbReference type="PANTHER" id="PTHR16932">
    <property type="entry name" value="INTERFERON ALPHA-INDUCIBLE PROTEIN 27"/>
    <property type="match status" value="1"/>
</dbReference>
<accession>A0A3Q0H0B6</accession>
<sequence length="125" mass="11579">MVAVPRRPHPVNDMGEESSPDPGPQKASPLYKMVGILATTLGAGIGFGVAAVGVPVVLGAAGFTAAGIAVGSVAAKIMSAAAIANGGGVAAGGTVAVLQSVGAAGLSAAAKTGMAAAGAALFALI</sequence>
<evidence type="ECO:0000256" key="7">
    <source>
        <dbReference type="SAM" id="Phobius"/>
    </source>
</evidence>
<keyword evidence="3 7" id="KW-0812">Transmembrane</keyword>
<evidence type="ECO:0000313" key="9">
    <source>
        <dbReference type="RefSeq" id="XP_025063843.1"/>
    </source>
</evidence>
<evidence type="ECO:0000256" key="1">
    <source>
        <dbReference type="ARBA" id="ARBA00004141"/>
    </source>
</evidence>
<dbReference type="AlphaFoldDB" id="A0A3Q0H0B6"/>
<reference evidence="9" key="1">
    <citation type="submission" date="2025-08" db="UniProtKB">
        <authorList>
            <consortium name="RefSeq"/>
        </authorList>
    </citation>
    <scope>IDENTIFICATION</scope>
</reference>